<dbReference type="PROSITE" id="PS00189">
    <property type="entry name" value="LIPOYL"/>
    <property type="match status" value="1"/>
</dbReference>
<dbReference type="Pfam" id="PF01597">
    <property type="entry name" value="GCV_H"/>
    <property type="match status" value="1"/>
</dbReference>
<dbReference type="AlphaFoldDB" id="A0A1E5G5H3"/>
<keyword evidence="2 3" id="KW-0450">Lipoyl</keyword>
<feature type="modified residue" description="N6-lipoyllysine" evidence="3 4">
    <location>
        <position position="64"/>
    </location>
</feature>
<proteinExistence type="inferred from homology"/>
<dbReference type="NCBIfam" id="NF002270">
    <property type="entry name" value="PRK01202.1"/>
    <property type="match status" value="1"/>
</dbReference>
<protein>
    <recommendedName>
        <fullName evidence="3">Glycine cleavage system H protein</fullName>
    </recommendedName>
</protein>
<comment type="function">
    <text evidence="3">The glycine cleavage system catalyzes the degradation of glycine. The H protein shuttles the methylamine group of glycine from the P protein to the T protein.</text>
</comment>
<comment type="subunit">
    <text evidence="3">The glycine cleavage system is composed of four proteins: P, T, L and H.</text>
</comment>
<dbReference type="PANTHER" id="PTHR11715:SF3">
    <property type="entry name" value="GLYCINE CLEAVAGE SYSTEM H PROTEIN-RELATED"/>
    <property type="match status" value="1"/>
</dbReference>
<comment type="cofactor">
    <cofactor evidence="3">
        <name>(R)-lipoate</name>
        <dbReference type="ChEBI" id="CHEBI:83088"/>
    </cofactor>
    <text evidence="3">Binds 1 lipoyl cofactor covalently.</text>
</comment>
<dbReference type="SUPFAM" id="SSF51230">
    <property type="entry name" value="Single hybrid motif"/>
    <property type="match status" value="1"/>
</dbReference>
<dbReference type="GO" id="GO:0019464">
    <property type="term" value="P:glycine decarboxylation via glycine cleavage system"/>
    <property type="evidence" value="ECO:0007669"/>
    <property type="project" value="UniProtKB-UniRule"/>
</dbReference>
<evidence type="ECO:0000256" key="3">
    <source>
        <dbReference type="HAMAP-Rule" id="MF_00272"/>
    </source>
</evidence>
<dbReference type="InterPro" id="IPR000089">
    <property type="entry name" value="Biotin_lipoyl"/>
</dbReference>
<comment type="similarity">
    <text evidence="1 3">Belongs to the GcvH family.</text>
</comment>
<dbReference type="Proteomes" id="UP000094296">
    <property type="component" value="Unassembled WGS sequence"/>
</dbReference>
<dbReference type="Gene3D" id="2.40.50.100">
    <property type="match status" value="1"/>
</dbReference>
<comment type="caution">
    <text evidence="6">The sequence shown here is derived from an EMBL/GenBank/DDBJ whole genome shotgun (WGS) entry which is preliminary data.</text>
</comment>
<dbReference type="CDD" id="cd06848">
    <property type="entry name" value="GCS_H"/>
    <property type="match status" value="1"/>
</dbReference>
<dbReference type="InterPro" id="IPR003016">
    <property type="entry name" value="2-oxoA_DH_lipoyl-BS"/>
</dbReference>
<accession>A0A1E5G5H3</accession>
<dbReference type="PANTHER" id="PTHR11715">
    <property type="entry name" value="GLYCINE CLEAVAGE SYSTEM H PROTEIN"/>
    <property type="match status" value="1"/>
</dbReference>
<dbReference type="RefSeq" id="WP_069641908.1">
    <property type="nucleotide sequence ID" value="NZ_MIJE01000001.1"/>
</dbReference>
<feature type="domain" description="Lipoyl-binding" evidence="5">
    <location>
        <begin position="23"/>
        <end position="105"/>
    </location>
</feature>
<gene>
    <name evidence="3" type="primary">gcvH</name>
    <name evidence="6" type="ORF">BHF68_01695</name>
</gene>
<evidence type="ECO:0000256" key="1">
    <source>
        <dbReference type="ARBA" id="ARBA00009249"/>
    </source>
</evidence>
<evidence type="ECO:0000256" key="4">
    <source>
        <dbReference type="PIRSR" id="PIRSR617453-50"/>
    </source>
</evidence>
<dbReference type="OrthoDB" id="9796712at2"/>
<keyword evidence="7" id="KW-1185">Reference proteome</keyword>
<name>A0A1E5G5H3_9FIRM</name>
<dbReference type="InterPro" id="IPR017453">
    <property type="entry name" value="GCV_H_sub"/>
</dbReference>
<dbReference type="STRING" id="766136.BHF68_01695"/>
<organism evidence="6 7">
    <name type="scientific">Desulfuribacillus alkaliarsenatis</name>
    <dbReference type="NCBI Taxonomy" id="766136"/>
    <lineage>
        <taxon>Bacteria</taxon>
        <taxon>Bacillati</taxon>
        <taxon>Bacillota</taxon>
        <taxon>Desulfuribacillia</taxon>
        <taxon>Desulfuribacillales</taxon>
        <taxon>Desulfuribacillaceae</taxon>
        <taxon>Desulfuribacillus</taxon>
    </lineage>
</organism>
<evidence type="ECO:0000259" key="5">
    <source>
        <dbReference type="PROSITE" id="PS50968"/>
    </source>
</evidence>
<reference evidence="6 7" key="1">
    <citation type="submission" date="2016-09" db="EMBL/GenBank/DDBJ databases">
        <title>Draft genome sequence for the type strain of Desulfuribacillus alkaliarsenatis AHT28, an obligately anaerobic, sulfidogenic bacterium isolated from Russian soda lake sediments.</title>
        <authorList>
            <person name="Abin C.A."/>
            <person name="Hollibaugh J.T."/>
        </authorList>
    </citation>
    <scope>NUCLEOTIDE SEQUENCE [LARGE SCALE GENOMIC DNA]</scope>
    <source>
        <strain evidence="6 7">AHT28</strain>
    </source>
</reference>
<dbReference type="GO" id="GO:0005960">
    <property type="term" value="C:glycine cleavage complex"/>
    <property type="evidence" value="ECO:0007669"/>
    <property type="project" value="InterPro"/>
</dbReference>
<dbReference type="HAMAP" id="MF_00272">
    <property type="entry name" value="GcvH"/>
    <property type="match status" value="1"/>
</dbReference>
<dbReference type="InterPro" id="IPR011053">
    <property type="entry name" value="Single_hybrid_motif"/>
</dbReference>
<dbReference type="EMBL" id="MIJE01000001">
    <property type="protein sequence ID" value="OEF98416.1"/>
    <property type="molecule type" value="Genomic_DNA"/>
</dbReference>
<evidence type="ECO:0000256" key="2">
    <source>
        <dbReference type="ARBA" id="ARBA00022823"/>
    </source>
</evidence>
<dbReference type="NCBIfam" id="TIGR00527">
    <property type="entry name" value="gcvH"/>
    <property type="match status" value="1"/>
</dbReference>
<sequence>MAEVREELKYSKDHEWVIVEGKRAKIGISDYAQDSLGDIVFIELPEVGREITANENIGVVESVKAVSDIYIPVSGTVVEVNEALEDSPELINESPYDEGWICIIEMSDSSELEQLLSAKEYDGFTKEEE</sequence>
<dbReference type="GO" id="GO:0009249">
    <property type="term" value="P:protein lipoylation"/>
    <property type="evidence" value="ECO:0007669"/>
    <property type="project" value="TreeGrafter"/>
</dbReference>
<evidence type="ECO:0000313" key="6">
    <source>
        <dbReference type="EMBL" id="OEF98416.1"/>
    </source>
</evidence>
<dbReference type="InterPro" id="IPR002930">
    <property type="entry name" value="GCV_H"/>
</dbReference>
<dbReference type="InterPro" id="IPR033753">
    <property type="entry name" value="GCV_H/Fam206"/>
</dbReference>
<evidence type="ECO:0000313" key="7">
    <source>
        <dbReference type="Proteomes" id="UP000094296"/>
    </source>
</evidence>
<dbReference type="GO" id="GO:0005829">
    <property type="term" value="C:cytosol"/>
    <property type="evidence" value="ECO:0007669"/>
    <property type="project" value="TreeGrafter"/>
</dbReference>
<dbReference type="PROSITE" id="PS50968">
    <property type="entry name" value="BIOTINYL_LIPOYL"/>
    <property type="match status" value="1"/>
</dbReference>